<dbReference type="GeneID" id="106476078"/>
<dbReference type="Proteomes" id="UP000694941">
    <property type="component" value="Unplaced"/>
</dbReference>
<dbReference type="RefSeq" id="XP_013792205.1">
    <property type="nucleotide sequence ID" value="XM_013936751.2"/>
</dbReference>
<keyword evidence="1" id="KW-1185">Reference proteome</keyword>
<sequence>MATHNMFSAQSKEAYLAPLVGLPVNADSKGQSCVNCTSNDRYTVSHEVVESKSSTDPLVSNASGLIASKEHTEGQSEFTNFNEDNILHGCDQNTVLKSVVEPKGEERILSTGEHNNLGFEKRIKEVIQHERSKDIVDTSDVTYTSEGLKLQQSGDSKTDKYYLQRANVSVAQCFKKGETALSAIKPIVLGSSQEAMSSHPKGKFRHVPKKIVDVYVALLDYTPVECDPEAIPLKEGQEVEVIDSKKPH</sequence>
<reference evidence="2" key="1">
    <citation type="submission" date="2025-08" db="UniProtKB">
        <authorList>
            <consortium name="RefSeq"/>
        </authorList>
    </citation>
    <scope>IDENTIFICATION</scope>
    <source>
        <tissue evidence="2">Muscle</tissue>
    </source>
</reference>
<proteinExistence type="predicted"/>
<name>A0ABM1C0P9_LIMPO</name>
<evidence type="ECO:0000313" key="1">
    <source>
        <dbReference type="Proteomes" id="UP000694941"/>
    </source>
</evidence>
<protein>
    <submittedName>
        <fullName evidence="2">Uncharacterized protein LOC106476078</fullName>
    </submittedName>
</protein>
<organism evidence="1 2">
    <name type="scientific">Limulus polyphemus</name>
    <name type="common">Atlantic horseshoe crab</name>
    <dbReference type="NCBI Taxonomy" id="6850"/>
    <lineage>
        <taxon>Eukaryota</taxon>
        <taxon>Metazoa</taxon>
        <taxon>Ecdysozoa</taxon>
        <taxon>Arthropoda</taxon>
        <taxon>Chelicerata</taxon>
        <taxon>Merostomata</taxon>
        <taxon>Xiphosura</taxon>
        <taxon>Limulidae</taxon>
        <taxon>Limulus</taxon>
    </lineage>
</organism>
<accession>A0ABM1C0P9</accession>
<gene>
    <name evidence="2" type="primary">LOC106476078</name>
</gene>
<dbReference type="Gene3D" id="2.30.30.40">
    <property type="entry name" value="SH3 Domains"/>
    <property type="match status" value="1"/>
</dbReference>
<feature type="non-terminal residue" evidence="2">
    <location>
        <position position="248"/>
    </location>
</feature>
<evidence type="ECO:0000313" key="2">
    <source>
        <dbReference type="RefSeq" id="XP_013792205.1"/>
    </source>
</evidence>